<reference evidence="7 8" key="1">
    <citation type="submission" date="2013-09" db="EMBL/GenBank/DDBJ databases">
        <title>Corchorus capsularis genome sequencing.</title>
        <authorList>
            <person name="Alam M."/>
            <person name="Haque M.S."/>
            <person name="Islam M.S."/>
            <person name="Emdad E.M."/>
            <person name="Islam M.M."/>
            <person name="Ahmed B."/>
            <person name="Halim A."/>
            <person name="Hossen Q.M.M."/>
            <person name="Hossain M.Z."/>
            <person name="Ahmed R."/>
            <person name="Khan M.M."/>
            <person name="Islam R."/>
            <person name="Rashid M.M."/>
            <person name="Khan S.A."/>
            <person name="Rahman M.S."/>
            <person name="Alam M."/>
        </authorList>
    </citation>
    <scope>NUCLEOTIDE SEQUENCE [LARGE SCALE GENOMIC DNA]</scope>
    <source>
        <strain evidence="8">cv. CVL-1</strain>
        <tissue evidence="7">Whole seedling</tissue>
    </source>
</reference>
<proteinExistence type="predicted"/>
<evidence type="ECO:0000313" key="7">
    <source>
        <dbReference type="EMBL" id="OMO51998.1"/>
    </source>
</evidence>
<keyword evidence="2" id="KW-0238">DNA-binding</keyword>
<dbReference type="Gramene" id="OMO51998">
    <property type="protein sequence ID" value="OMO51998"/>
    <property type="gene ID" value="CCACVL1_29449"/>
</dbReference>
<dbReference type="AlphaFoldDB" id="A0A1R3G1P1"/>
<accession>A0A1R3G1P1</accession>
<keyword evidence="3" id="KW-0804">Transcription</keyword>
<keyword evidence="4" id="KW-0539">Nucleus</keyword>
<evidence type="ECO:0000256" key="2">
    <source>
        <dbReference type="ARBA" id="ARBA00023125"/>
    </source>
</evidence>
<dbReference type="SUPFAM" id="SSF101941">
    <property type="entry name" value="NAC domain"/>
    <property type="match status" value="1"/>
</dbReference>
<evidence type="ECO:0000256" key="5">
    <source>
        <dbReference type="SAM" id="MobiDB-lite"/>
    </source>
</evidence>
<evidence type="ECO:0000313" key="8">
    <source>
        <dbReference type="Proteomes" id="UP000188268"/>
    </source>
</evidence>
<dbReference type="GO" id="GO:0006355">
    <property type="term" value="P:regulation of DNA-templated transcription"/>
    <property type="evidence" value="ECO:0007669"/>
    <property type="project" value="InterPro"/>
</dbReference>
<dbReference type="InterPro" id="IPR036093">
    <property type="entry name" value="NAC_dom_sf"/>
</dbReference>
<keyword evidence="8" id="KW-1185">Reference proteome</keyword>
<dbReference type="Proteomes" id="UP000188268">
    <property type="component" value="Unassembled WGS sequence"/>
</dbReference>
<gene>
    <name evidence="7" type="ORF">CCACVL1_29449</name>
</gene>
<dbReference type="EMBL" id="AWWV01015624">
    <property type="protein sequence ID" value="OMO51998.1"/>
    <property type="molecule type" value="Genomic_DNA"/>
</dbReference>
<feature type="domain" description="NAC" evidence="6">
    <location>
        <begin position="1"/>
        <end position="69"/>
    </location>
</feature>
<keyword evidence="1" id="KW-0805">Transcription regulation</keyword>
<organism evidence="7 8">
    <name type="scientific">Corchorus capsularis</name>
    <name type="common">Jute</name>
    <dbReference type="NCBI Taxonomy" id="210143"/>
    <lineage>
        <taxon>Eukaryota</taxon>
        <taxon>Viridiplantae</taxon>
        <taxon>Streptophyta</taxon>
        <taxon>Embryophyta</taxon>
        <taxon>Tracheophyta</taxon>
        <taxon>Spermatophyta</taxon>
        <taxon>Magnoliopsida</taxon>
        <taxon>eudicotyledons</taxon>
        <taxon>Gunneridae</taxon>
        <taxon>Pentapetalae</taxon>
        <taxon>rosids</taxon>
        <taxon>malvids</taxon>
        <taxon>Malvales</taxon>
        <taxon>Malvaceae</taxon>
        <taxon>Grewioideae</taxon>
        <taxon>Apeibeae</taxon>
        <taxon>Corchorus</taxon>
    </lineage>
</organism>
<evidence type="ECO:0000256" key="4">
    <source>
        <dbReference type="ARBA" id="ARBA00023242"/>
    </source>
</evidence>
<feature type="region of interest" description="Disordered" evidence="5">
    <location>
        <begin position="67"/>
        <end position="123"/>
    </location>
</feature>
<dbReference type="Gene3D" id="2.170.150.80">
    <property type="entry name" value="NAC domain"/>
    <property type="match status" value="1"/>
</dbReference>
<evidence type="ECO:0000256" key="1">
    <source>
        <dbReference type="ARBA" id="ARBA00023015"/>
    </source>
</evidence>
<dbReference type="InterPro" id="IPR003441">
    <property type="entry name" value="NAC-dom"/>
</dbReference>
<name>A0A1R3G1P1_COCAP</name>
<evidence type="ECO:0000256" key="3">
    <source>
        <dbReference type="ARBA" id="ARBA00023163"/>
    </source>
</evidence>
<sequence length="239" mass="27502">MNRRAGCGWWDGRSKPNEIKDFNGNLLGRCRYFTYKRDVDPSVIDWVMHEYTLPEAQGSAAAICEVQWKPSKKRPRDEETQSPQMMKKPRSDECASSSSPPNVEEEIQLQSQVRPESCFEQDDDDDRITVDEFLQIIREPSPPRHDSEVSLGQVADEIVTNHPTNETDERNVNWSELPVIEAVAMDDHSDECNLVVYEDPDYDFIPSGFNDFDWVQDQSYGCQTFFDQSIDHVIIPSSC</sequence>
<evidence type="ECO:0000259" key="6">
    <source>
        <dbReference type="PROSITE" id="PS51005"/>
    </source>
</evidence>
<protein>
    <submittedName>
        <fullName evidence="7">No apical meristem (NAM) protein</fullName>
    </submittedName>
</protein>
<dbReference type="PROSITE" id="PS51005">
    <property type="entry name" value="NAC"/>
    <property type="match status" value="1"/>
</dbReference>
<comment type="caution">
    <text evidence="7">The sequence shown here is derived from an EMBL/GenBank/DDBJ whole genome shotgun (WGS) entry which is preliminary data.</text>
</comment>
<dbReference type="GO" id="GO:0003677">
    <property type="term" value="F:DNA binding"/>
    <property type="evidence" value="ECO:0007669"/>
    <property type="project" value="UniProtKB-KW"/>
</dbReference>